<dbReference type="InterPro" id="IPR001537">
    <property type="entry name" value="SpoU_MeTrfase"/>
</dbReference>
<name>A0A2G9ZKU5_9BACT</name>
<sequence length="263" mass="28858">MIEISSLDNQLVKQAVKLRRSGPRRKDSLIIVEGRTECVAAIQAGFKPKAIFFCRELAVFDPDNNWPADNLYMTSRSVFQKISRRDRPDGICLLAKPRIFSLADLKLSQQPLCVVLDRLEKPGNLGAILRTADAAGADAVLAADPQTDFFNPNVIRASLGAVFTQPAAAADPTVLAAWLKDRQIRILAADPGAAKSYTEIDWRLPSAIVIGAEHAGLSPIWRTMAEETIRIPMRGRVDSLNASVSLAVVIFEAARQRSWLKSI</sequence>
<dbReference type="InterPro" id="IPR013123">
    <property type="entry name" value="SpoU_subst-bd"/>
</dbReference>
<dbReference type="AlphaFoldDB" id="A0A2G9ZKU5"/>
<dbReference type="SMART" id="SM00967">
    <property type="entry name" value="SpoU_sub_bind"/>
    <property type="match status" value="1"/>
</dbReference>
<dbReference type="GO" id="GO:0032259">
    <property type="term" value="P:methylation"/>
    <property type="evidence" value="ECO:0007669"/>
    <property type="project" value="UniProtKB-KW"/>
</dbReference>
<dbReference type="InterPro" id="IPR029026">
    <property type="entry name" value="tRNA_m1G_MTases_N"/>
</dbReference>
<evidence type="ECO:0000313" key="5">
    <source>
        <dbReference type="EMBL" id="PIP33772.1"/>
    </source>
</evidence>
<evidence type="ECO:0000259" key="4">
    <source>
        <dbReference type="SMART" id="SM00967"/>
    </source>
</evidence>
<dbReference type="SUPFAM" id="SSF55315">
    <property type="entry name" value="L30e-like"/>
    <property type="match status" value="1"/>
</dbReference>
<dbReference type="InterPro" id="IPR029028">
    <property type="entry name" value="Alpha/beta_knot_MTases"/>
</dbReference>
<dbReference type="GO" id="GO:0008173">
    <property type="term" value="F:RNA methyltransferase activity"/>
    <property type="evidence" value="ECO:0007669"/>
    <property type="project" value="InterPro"/>
</dbReference>
<dbReference type="Pfam" id="PF22435">
    <property type="entry name" value="MRM3-like_sub_bind"/>
    <property type="match status" value="1"/>
</dbReference>
<dbReference type="SUPFAM" id="SSF75217">
    <property type="entry name" value="alpha/beta knot"/>
    <property type="match status" value="1"/>
</dbReference>
<gene>
    <name evidence="5" type="ORF">COX22_02595</name>
</gene>
<evidence type="ECO:0000256" key="1">
    <source>
        <dbReference type="ARBA" id="ARBA00007228"/>
    </source>
</evidence>
<dbReference type="GO" id="GO:0006396">
    <property type="term" value="P:RNA processing"/>
    <property type="evidence" value="ECO:0007669"/>
    <property type="project" value="InterPro"/>
</dbReference>
<organism evidence="5 6">
    <name type="scientific">Candidatus Falkowbacteria bacterium CG23_combo_of_CG06-09_8_20_14_all_49_15</name>
    <dbReference type="NCBI Taxonomy" id="1974572"/>
    <lineage>
        <taxon>Bacteria</taxon>
        <taxon>Candidatus Falkowiibacteriota</taxon>
    </lineage>
</organism>
<dbReference type="Proteomes" id="UP000230729">
    <property type="component" value="Unassembled WGS sequence"/>
</dbReference>
<dbReference type="PANTHER" id="PTHR43191">
    <property type="entry name" value="RRNA METHYLTRANSFERASE 3"/>
    <property type="match status" value="1"/>
</dbReference>
<comment type="caution">
    <text evidence="5">The sequence shown here is derived from an EMBL/GenBank/DDBJ whole genome shotgun (WGS) entry which is preliminary data.</text>
</comment>
<dbReference type="InterPro" id="IPR053888">
    <property type="entry name" value="MRM3-like_sub_bind"/>
</dbReference>
<comment type="similarity">
    <text evidence="1">Belongs to the class IV-like SAM-binding methyltransferase superfamily. RNA methyltransferase TrmH family.</text>
</comment>
<accession>A0A2G9ZKU5</accession>
<dbReference type="PANTHER" id="PTHR43191:SF2">
    <property type="entry name" value="RRNA METHYLTRANSFERASE 3, MITOCHONDRIAL"/>
    <property type="match status" value="1"/>
</dbReference>
<protein>
    <submittedName>
        <fullName evidence="5">rRNA methyltransferase</fullName>
    </submittedName>
</protein>
<evidence type="ECO:0000256" key="2">
    <source>
        <dbReference type="ARBA" id="ARBA00022603"/>
    </source>
</evidence>
<feature type="domain" description="RNA 2-O ribose methyltransferase substrate binding" evidence="4">
    <location>
        <begin position="31"/>
        <end position="101"/>
    </location>
</feature>
<dbReference type="InterPro" id="IPR029064">
    <property type="entry name" value="Ribosomal_eL30-like_sf"/>
</dbReference>
<dbReference type="GO" id="GO:0005737">
    <property type="term" value="C:cytoplasm"/>
    <property type="evidence" value="ECO:0007669"/>
    <property type="project" value="UniProtKB-ARBA"/>
</dbReference>
<reference evidence="5 6" key="1">
    <citation type="submission" date="2017-09" db="EMBL/GenBank/DDBJ databases">
        <title>Depth-based differentiation of microbial function through sediment-hosted aquifers and enrichment of novel symbionts in the deep terrestrial subsurface.</title>
        <authorList>
            <person name="Probst A.J."/>
            <person name="Ladd B."/>
            <person name="Jarett J.K."/>
            <person name="Geller-Mcgrath D.E."/>
            <person name="Sieber C.M."/>
            <person name="Emerson J.B."/>
            <person name="Anantharaman K."/>
            <person name="Thomas B.C."/>
            <person name="Malmstrom R."/>
            <person name="Stieglmeier M."/>
            <person name="Klingl A."/>
            <person name="Woyke T."/>
            <person name="Ryan C.M."/>
            <person name="Banfield J.F."/>
        </authorList>
    </citation>
    <scope>NUCLEOTIDE SEQUENCE [LARGE SCALE GENOMIC DNA]</scope>
    <source>
        <strain evidence="5">CG23_combo_of_CG06-09_8_20_14_all_49_15</strain>
    </source>
</reference>
<dbReference type="InterPro" id="IPR051259">
    <property type="entry name" value="rRNA_Methyltransferase"/>
</dbReference>
<dbReference type="Gene3D" id="3.40.1280.10">
    <property type="match status" value="1"/>
</dbReference>
<dbReference type="Pfam" id="PF00588">
    <property type="entry name" value="SpoU_methylase"/>
    <property type="match status" value="1"/>
</dbReference>
<keyword evidence="3 5" id="KW-0808">Transferase</keyword>
<evidence type="ECO:0000256" key="3">
    <source>
        <dbReference type="ARBA" id="ARBA00022679"/>
    </source>
</evidence>
<dbReference type="Gene3D" id="3.30.1330.30">
    <property type="match status" value="1"/>
</dbReference>
<dbReference type="GO" id="GO:0003723">
    <property type="term" value="F:RNA binding"/>
    <property type="evidence" value="ECO:0007669"/>
    <property type="project" value="InterPro"/>
</dbReference>
<evidence type="ECO:0000313" key="6">
    <source>
        <dbReference type="Proteomes" id="UP000230729"/>
    </source>
</evidence>
<dbReference type="EMBL" id="PCSD01000058">
    <property type="protein sequence ID" value="PIP33772.1"/>
    <property type="molecule type" value="Genomic_DNA"/>
</dbReference>
<keyword evidence="2 5" id="KW-0489">Methyltransferase</keyword>
<proteinExistence type="inferred from homology"/>